<keyword evidence="2" id="KW-1185">Reference proteome</keyword>
<dbReference type="RefSeq" id="WP_185061615.1">
    <property type="nucleotide sequence ID" value="NZ_BAABJP010000008.1"/>
</dbReference>
<comment type="caution">
    <text evidence="1">The sequence shown here is derived from an EMBL/GenBank/DDBJ whole genome shotgun (WGS) entry which is preliminary data.</text>
</comment>
<dbReference type="Proteomes" id="UP001428817">
    <property type="component" value="Unassembled WGS sequence"/>
</dbReference>
<name>A0ABP9PZ55_9PSEU</name>
<evidence type="ECO:0000313" key="2">
    <source>
        <dbReference type="Proteomes" id="UP001428817"/>
    </source>
</evidence>
<accession>A0ABP9PZ55</accession>
<dbReference type="EMBL" id="BAABJP010000008">
    <property type="protein sequence ID" value="GAA5154284.1"/>
    <property type="molecule type" value="Genomic_DNA"/>
</dbReference>
<proteinExistence type="predicted"/>
<evidence type="ECO:0000313" key="1">
    <source>
        <dbReference type="EMBL" id="GAA5154284.1"/>
    </source>
</evidence>
<organism evidence="1 2">
    <name type="scientific">Pseudonocardia eucalypti</name>
    <dbReference type="NCBI Taxonomy" id="648755"/>
    <lineage>
        <taxon>Bacteria</taxon>
        <taxon>Bacillati</taxon>
        <taxon>Actinomycetota</taxon>
        <taxon>Actinomycetes</taxon>
        <taxon>Pseudonocardiales</taxon>
        <taxon>Pseudonocardiaceae</taxon>
        <taxon>Pseudonocardia</taxon>
    </lineage>
</organism>
<reference evidence="2" key="1">
    <citation type="journal article" date="2019" name="Int. J. Syst. Evol. Microbiol.">
        <title>The Global Catalogue of Microorganisms (GCM) 10K type strain sequencing project: providing services to taxonomists for standard genome sequencing and annotation.</title>
        <authorList>
            <consortium name="The Broad Institute Genomics Platform"/>
            <consortium name="The Broad Institute Genome Sequencing Center for Infectious Disease"/>
            <person name="Wu L."/>
            <person name="Ma J."/>
        </authorList>
    </citation>
    <scope>NUCLEOTIDE SEQUENCE [LARGE SCALE GENOMIC DNA]</scope>
    <source>
        <strain evidence="2">JCM 18303</strain>
    </source>
</reference>
<protein>
    <submittedName>
        <fullName evidence="1">Uncharacterized protein</fullName>
    </submittedName>
</protein>
<sequence>MTRPERVVYAVHAVRPQEISAITLISFNLKKAEEYAATLSTDPGVLAGAVTRLVVDALGHRTAVALYVAGVRQEVPWISNDRRIAANGHGQASKYSPH</sequence>
<gene>
    <name evidence="1" type="ORF">GCM10023321_25840</name>
</gene>